<comment type="similarity">
    <text evidence="1">Belongs to the peptidase S58 family.</text>
</comment>
<keyword evidence="3" id="KW-1185">Reference proteome</keyword>
<dbReference type="AlphaFoldDB" id="A0A1X7A547"/>
<reference evidence="3" key="1">
    <citation type="submission" date="2017-03" db="EMBL/GenBank/DDBJ databases">
        <authorList>
            <person name="Rodrigo-Torres L."/>
            <person name="Arahal R.D."/>
            <person name="Lucena T."/>
        </authorList>
    </citation>
    <scope>NUCLEOTIDE SEQUENCE [LARGE SCALE GENOMIC DNA]</scope>
    <source>
        <strain evidence="3">CECT 8370</strain>
    </source>
</reference>
<dbReference type="InterPro" id="IPR016117">
    <property type="entry name" value="ArgJ-like_dom_sf"/>
</dbReference>
<evidence type="ECO:0000313" key="3">
    <source>
        <dbReference type="Proteomes" id="UP000194012"/>
    </source>
</evidence>
<evidence type="ECO:0000256" key="1">
    <source>
        <dbReference type="ARBA" id="ARBA00007068"/>
    </source>
</evidence>
<dbReference type="CDD" id="cd02252">
    <property type="entry name" value="nylC_like"/>
    <property type="match status" value="1"/>
</dbReference>
<dbReference type="Proteomes" id="UP000194012">
    <property type="component" value="Unassembled WGS sequence"/>
</dbReference>
<sequence>MSGVNGTGHSEAGDVMRPGARNLITDVPGLRVGNAEDAQIRTGATVLLGDVPFTAGVHVMGGAPGTRETDLLAPDKTVEQVDALVLSGGSAFGLDAASGVADGLRAMGRGFAVGDIRVPIVPGAIMFDLLNGGAKDWAENPYKALGAEAFGNAAVGFHIGSFGAGMGATTATLKGGLGSASVVLPSGAVVGALVAVNALGSAIVGEGPHFWAAPFEIDGEFGGFGPAPRYDAAALPLTKLSQHANTTIGIVATDAALTQAQCTRLATAAHDGFARALVPSHTPMDGDLIFAASTGARAMGDPIAETLLLGHAAATAMARAIARAIYAASPAPGDVLPCWQAQFG</sequence>
<dbReference type="Gene3D" id="3.60.70.12">
    <property type="entry name" value="L-amino peptidase D-ALA esterase/amidase"/>
    <property type="match status" value="1"/>
</dbReference>
<protein>
    <submittedName>
        <fullName evidence="2">Peptidase family S58</fullName>
    </submittedName>
</protein>
<dbReference type="GO" id="GO:0004177">
    <property type="term" value="F:aminopeptidase activity"/>
    <property type="evidence" value="ECO:0007669"/>
    <property type="project" value="TreeGrafter"/>
</dbReference>
<dbReference type="EMBL" id="FWFJ01000045">
    <property type="protein sequence ID" value="SLN70605.1"/>
    <property type="molecule type" value="Genomic_DNA"/>
</dbReference>
<evidence type="ECO:0000313" key="2">
    <source>
        <dbReference type="EMBL" id="SLN70605.1"/>
    </source>
</evidence>
<name>A0A1X7A547_9RHOB</name>
<dbReference type="PANTHER" id="PTHR36512">
    <property type="entry name" value="D-AMINOPEPTIDASE"/>
    <property type="match status" value="1"/>
</dbReference>
<organism evidence="2 3">
    <name type="scientific">Roseovarius gaetbuli</name>
    <dbReference type="NCBI Taxonomy" id="1356575"/>
    <lineage>
        <taxon>Bacteria</taxon>
        <taxon>Pseudomonadati</taxon>
        <taxon>Pseudomonadota</taxon>
        <taxon>Alphaproteobacteria</taxon>
        <taxon>Rhodobacterales</taxon>
        <taxon>Roseobacteraceae</taxon>
        <taxon>Roseovarius</taxon>
    </lineage>
</organism>
<dbReference type="PANTHER" id="PTHR36512:SF3">
    <property type="entry name" value="BLR5678 PROTEIN"/>
    <property type="match status" value="1"/>
</dbReference>
<dbReference type="InterPro" id="IPR005321">
    <property type="entry name" value="Peptidase_S58_DmpA"/>
</dbReference>
<accession>A0A1X7A547</accession>
<proteinExistence type="inferred from homology"/>
<gene>
    <name evidence="2" type="ORF">ROG8370_03371</name>
</gene>
<dbReference type="SUPFAM" id="SSF56266">
    <property type="entry name" value="DmpA/ArgJ-like"/>
    <property type="match status" value="1"/>
</dbReference>
<dbReference type="Pfam" id="PF03576">
    <property type="entry name" value="Peptidase_S58"/>
    <property type="match status" value="1"/>
</dbReference>